<evidence type="ECO:0000256" key="5">
    <source>
        <dbReference type="ARBA" id="ARBA00022833"/>
    </source>
</evidence>
<dbReference type="FunFam" id="2.20.25.30:FF:000001">
    <property type="entry name" value="Ribosomal protein L37"/>
    <property type="match status" value="1"/>
</dbReference>
<dbReference type="GO" id="GO:0019843">
    <property type="term" value="F:rRNA binding"/>
    <property type="evidence" value="ECO:0007669"/>
    <property type="project" value="UniProtKB-KW"/>
</dbReference>
<keyword evidence="8" id="KW-0687">Ribonucleoprotein</keyword>
<dbReference type="Pfam" id="PF01907">
    <property type="entry name" value="Ribosomal_L37e"/>
    <property type="match status" value="1"/>
</dbReference>
<dbReference type="PANTHER" id="PTHR10768:SF0">
    <property type="entry name" value="RIBOSOMAL PROTEIN L37"/>
    <property type="match status" value="1"/>
</dbReference>
<gene>
    <name evidence="10" type="ORF">Fot_14028</name>
</gene>
<dbReference type="InterPro" id="IPR001569">
    <property type="entry name" value="Ribosomal_eL37"/>
</dbReference>
<comment type="caution">
    <text evidence="10">The sequence shown here is derived from an EMBL/GenBank/DDBJ whole genome shotgun (WGS) entry which is preliminary data.</text>
</comment>
<dbReference type="SUPFAM" id="SSF57829">
    <property type="entry name" value="Zn-binding ribosomal proteins"/>
    <property type="match status" value="1"/>
</dbReference>
<organism evidence="10 11">
    <name type="scientific">Forsythia ovata</name>
    <dbReference type="NCBI Taxonomy" id="205694"/>
    <lineage>
        <taxon>Eukaryota</taxon>
        <taxon>Viridiplantae</taxon>
        <taxon>Streptophyta</taxon>
        <taxon>Embryophyta</taxon>
        <taxon>Tracheophyta</taxon>
        <taxon>Spermatophyta</taxon>
        <taxon>Magnoliopsida</taxon>
        <taxon>eudicotyledons</taxon>
        <taxon>Gunneridae</taxon>
        <taxon>Pentapetalae</taxon>
        <taxon>asterids</taxon>
        <taxon>lamiids</taxon>
        <taxon>Lamiales</taxon>
        <taxon>Oleaceae</taxon>
        <taxon>Forsythieae</taxon>
        <taxon>Forsythia</taxon>
    </lineage>
</organism>
<reference evidence="11" key="1">
    <citation type="submission" date="2024-07" db="EMBL/GenBank/DDBJ databases">
        <title>Two chromosome-level genome assemblies of Korean endemic species Abeliophyllum distichum and Forsythia ovata (Oleaceae).</title>
        <authorList>
            <person name="Jang H."/>
        </authorList>
    </citation>
    <scope>NUCLEOTIDE SEQUENCE [LARGE SCALE GENOMIC DNA]</scope>
</reference>
<keyword evidence="6" id="KW-0694">RNA-binding</keyword>
<feature type="compositionally biased region" description="Basic and acidic residues" evidence="9">
    <location>
        <begin position="13"/>
        <end position="22"/>
    </location>
</feature>
<dbReference type="PANTHER" id="PTHR10768">
    <property type="entry name" value="60S RIBOSOMAL PROTEIN L37"/>
    <property type="match status" value="1"/>
</dbReference>
<evidence type="ECO:0000256" key="7">
    <source>
        <dbReference type="ARBA" id="ARBA00022980"/>
    </source>
</evidence>
<feature type="compositionally biased region" description="Basic and acidic residues" evidence="9">
    <location>
        <begin position="47"/>
        <end position="58"/>
    </location>
</feature>
<keyword evidence="11" id="KW-1185">Reference proteome</keyword>
<dbReference type="PROSITE" id="PS01077">
    <property type="entry name" value="RIBOSOMAL_L37E"/>
    <property type="match status" value="1"/>
</dbReference>
<evidence type="ECO:0000256" key="4">
    <source>
        <dbReference type="ARBA" id="ARBA00022771"/>
    </source>
</evidence>
<evidence type="ECO:0000313" key="10">
    <source>
        <dbReference type="EMBL" id="KAL2544795.1"/>
    </source>
</evidence>
<keyword evidence="3" id="KW-0699">rRNA-binding</keyword>
<evidence type="ECO:0000256" key="9">
    <source>
        <dbReference type="SAM" id="MobiDB-lite"/>
    </source>
</evidence>
<evidence type="ECO:0000313" key="11">
    <source>
        <dbReference type="Proteomes" id="UP001604277"/>
    </source>
</evidence>
<evidence type="ECO:0000256" key="1">
    <source>
        <dbReference type="ARBA" id="ARBA00009805"/>
    </source>
</evidence>
<evidence type="ECO:0000256" key="2">
    <source>
        <dbReference type="ARBA" id="ARBA00022723"/>
    </source>
</evidence>
<dbReference type="HAMAP" id="MF_00547">
    <property type="entry name" value="Ribosomal_eL37"/>
    <property type="match status" value="1"/>
</dbReference>
<dbReference type="GO" id="GO:0008270">
    <property type="term" value="F:zinc ion binding"/>
    <property type="evidence" value="ECO:0007669"/>
    <property type="project" value="UniProtKB-KW"/>
</dbReference>
<comment type="similarity">
    <text evidence="1">Belongs to the eukaryotic ribosomal protein eL37 family.</text>
</comment>
<accession>A0ABD1W5N1</accession>
<dbReference type="AlphaFoldDB" id="A0ABD1W5N1"/>
<protein>
    <submittedName>
        <fullName evidence="10">Ribosomal protein L37</fullName>
    </submittedName>
</protein>
<dbReference type="Proteomes" id="UP001604277">
    <property type="component" value="Unassembled WGS sequence"/>
</dbReference>
<dbReference type="GO" id="GO:0005840">
    <property type="term" value="C:ribosome"/>
    <property type="evidence" value="ECO:0007669"/>
    <property type="project" value="UniProtKB-KW"/>
</dbReference>
<keyword evidence="7 10" id="KW-0689">Ribosomal protein</keyword>
<dbReference type="Gene3D" id="2.20.25.30">
    <property type="match status" value="1"/>
</dbReference>
<dbReference type="InterPro" id="IPR011331">
    <property type="entry name" value="Ribosomal_eL37/eL43"/>
</dbReference>
<evidence type="ECO:0000256" key="3">
    <source>
        <dbReference type="ARBA" id="ARBA00022730"/>
    </source>
</evidence>
<proteinExistence type="inferred from homology"/>
<feature type="region of interest" description="Disordered" evidence="9">
    <location>
        <begin position="1"/>
        <end position="75"/>
    </location>
</feature>
<evidence type="ECO:0000256" key="6">
    <source>
        <dbReference type="ARBA" id="ARBA00022884"/>
    </source>
</evidence>
<keyword evidence="2" id="KW-0479">Metal-binding</keyword>
<dbReference type="InterPro" id="IPR011332">
    <property type="entry name" value="Ribosomal_zn-bd"/>
</dbReference>
<evidence type="ECO:0000256" key="8">
    <source>
        <dbReference type="ARBA" id="ARBA00023274"/>
    </source>
</evidence>
<dbReference type="InterPro" id="IPR018267">
    <property type="entry name" value="Ribosomal_eL37_CS"/>
</dbReference>
<dbReference type="EMBL" id="JBFOLJ010000004">
    <property type="protein sequence ID" value="KAL2544795.1"/>
    <property type="molecule type" value="Genomic_DNA"/>
</dbReference>
<dbReference type="GO" id="GO:1990904">
    <property type="term" value="C:ribonucleoprotein complex"/>
    <property type="evidence" value="ECO:0007669"/>
    <property type="project" value="UniProtKB-KW"/>
</dbReference>
<name>A0ABD1W5N1_9LAMI</name>
<keyword evidence="5" id="KW-0862">Zinc</keyword>
<sequence>MDTPTRIMTRSAAKKDSPDSGKKPPFNSKQKVIYLDTPTPTTGLISEKNKNRHDEAGHRRLGACSSKGKDKIGKSDKPIVDKVAQSVSSSKIKKPQVYEAQGKGTGSFGKRRNKTHTLCVRCGRRSFHIQKSRCSACAYPAARIRKYNWSVKAIRRKTTGTGRMRYLRHVAVRFKSNFREGTQAPPRKKGAAATS</sequence>
<keyword evidence="4" id="KW-0863">Zinc-finger</keyword>